<dbReference type="eggNOG" id="COG0577">
    <property type="taxonomic scope" value="Bacteria"/>
</dbReference>
<sequence length="420" mass="45271">MSILSLALKSLKNRKTTALLTIFSIAVSVALLLGVERIRVEAKNSFTNTVSGTDLIVGARSSSLNLLLYSVFHIGNATNNVTWKTYQDLTSDPAVAWSVPIALGDSHHGYRVVGTTHGMFSHFRYGDNESLNLTEGKPLNALYDAVLGSEVAASLGYEIGEKIALSHGVERKSLQSHDDKPFTVTGILKPTGTPMDRVIMISLQGIEALHIDWANGAPPISAFSVSAEQAEAMNLSPTSVTAYFVGLKSRIAAFRYQRKVNEYRQEAMTAILPGVALQELWQLVGTAEKALLVVSVMVVLAGLMGMLTTILTSLNERRREMAILRSAGARPVHIFTLMITESVVYAIAGTLLGFLILYGLLFAVQPVVQQMLGLHLAISAPGTFEASLAGMIIVCAIVLGMIPAWRAYKNSLADGLTIRV</sequence>
<evidence type="ECO:0000256" key="2">
    <source>
        <dbReference type="ARBA" id="ARBA00022475"/>
    </source>
</evidence>
<dbReference type="STRING" id="1137799.GZ78_01820"/>
<dbReference type="PANTHER" id="PTHR43738">
    <property type="entry name" value="ABC TRANSPORTER, MEMBRANE PROTEIN"/>
    <property type="match status" value="1"/>
</dbReference>
<dbReference type="Pfam" id="PF02687">
    <property type="entry name" value="FtsX"/>
    <property type="match status" value="1"/>
</dbReference>
<dbReference type="InterPro" id="IPR051125">
    <property type="entry name" value="ABC-4/HrtB_transporter"/>
</dbReference>
<evidence type="ECO:0000256" key="6">
    <source>
        <dbReference type="SAM" id="Phobius"/>
    </source>
</evidence>
<evidence type="ECO:0000259" key="7">
    <source>
        <dbReference type="Pfam" id="PF02687"/>
    </source>
</evidence>
<comment type="subcellular location">
    <subcellularLocation>
        <location evidence="1">Cell membrane</location>
        <topology evidence="1">Multi-pass membrane protein</topology>
    </subcellularLocation>
</comment>
<dbReference type="Proteomes" id="UP000028073">
    <property type="component" value="Unassembled WGS sequence"/>
</dbReference>
<dbReference type="InterPro" id="IPR025857">
    <property type="entry name" value="MacB_PCD"/>
</dbReference>
<feature type="domain" description="MacB-like periplasmic core" evidence="8">
    <location>
        <begin position="19"/>
        <end position="210"/>
    </location>
</feature>
<keyword evidence="5 6" id="KW-0472">Membrane</keyword>
<dbReference type="Pfam" id="PF12704">
    <property type="entry name" value="MacB_PCD"/>
    <property type="match status" value="1"/>
</dbReference>
<accession>A0A081NK65</accession>
<keyword evidence="2" id="KW-1003">Cell membrane</keyword>
<dbReference type="OrthoDB" id="9784014at2"/>
<dbReference type="PANTHER" id="PTHR43738:SF2">
    <property type="entry name" value="ABC TRANSPORTER PERMEASE"/>
    <property type="match status" value="1"/>
</dbReference>
<dbReference type="EMBL" id="JOKH01000001">
    <property type="protein sequence ID" value="KEQ18838.1"/>
    <property type="molecule type" value="Genomic_DNA"/>
</dbReference>
<feature type="transmembrane region" description="Helical" evidence="6">
    <location>
        <begin position="290"/>
        <end position="314"/>
    </location>
</feature>
<evidence type="ECO:0000256" key="4">
    <source>
        <dbReference type="ARBA" id="ARBA00022989"/>
    </source>
</evidence>
<feature type="domain" description="ABC3 transporter permease C-terminal" evidence="7">
    <location>
        <begin position="293"/>
        <end position="410"/>
    </location>
</feature>
<name>A0A081NK65_9GAMM</name>
<dbReference type="AlphaFoldDB" id="A0A081NK65"/>
<dbReference type="InterPro" id="IPR003838">
    <property type="entry name" value="ABC3_permease_C"/>
</dbReference>
<evidence type="ECO:0000256" key="1">
    <source>
        <dbReference type="ARBA" id="ARBA00004651"/>
    </source>
</evidence>
<comment type="caution">
    <text evidence="9">The sequence shown here is derived from an EMBL/GenBank/DDBJ whole genome shotgun (WGS) entry which is preliminary data.</text>
</comment>
<dbReference type="RefSeq" id="WP_034832252.1">
    <property type="nucleotide sequence ID" value="NZ_JOKH01000001.1"/>
</dbReference>
<feature type="transmembrane region" description="Helical" evidence="6">
    <location>
        <begin position="335"/>
        <end position="364"/>
    </location>
</feature>
<keyword evidence="10" id="KW-1185">Reference proteome</keyword>
<evidence type="ECO:0000313" key="9">
    <source>
        <dbReference type="EMBL" id="KEQ18838.1"/>
    </source>
</evidence>
<proteinExistence type="predicted"/>
<evidence type="ECO:0000256" key="5">
    <source>
        <dbReference type="ARBA" id="ARBA00023136"/>
    </source>
</evidence>
<organism evidence="9 10">
    <name type="scientific">Endozoicomonas numazuensis</name>
    <dbReference type="NCBI Taxonomy" id="1137799"/>
    <lineage>
        <taxon>Bacteria</taxon>
        <taxon>Pseudomonadati</taxon>
        <taxon>Pseudomonadota</taxon>
        <taxon>Gammaproteobacteria</taxon>
        <taxon>Oceanospirillales</taxon>
        <taxon>Endozoicomonadaceae</taxon>
        <taxon>Endozoicomonas</taxon>
    </lineage>
</organism>
<evidence type="ECO:0000256" key="3">
    <source>
        <dbReference type="ARBA" id="ARBA00022692"/>
    </source>
</evidence>
<protein>
    <submittedName>
        <fullName evidence="9">Peptide ABC transporter permease</fullName>
    </submittedName>
</protein>
<keyword evidence="3 6" id="KW-0812">Transmembrane</keyword>
<reference evidence="9 10" key="1">
    <citation type="submission" date="2014-06" db="EMBL/GenBank/DDBJ databases">
        <title>Whole Genome Sequences of Three Symbiotic Endozoicomonas Bacteria.</title>
        <authorList>
            <person name="Neave M.J."/>
            <person name="Apprill A."/>
            <person name="Voolstra C.R."/>
        </authorList>
    </citation>
    <scope>NUCLEOTIDE SEQUENCE [LARGE SCALE GENOMIC DNA]</scope>
    <source>
        <strain evidence="9 10">DSM 25634</strain>
    </source>
</reference>
<feature type="transmembrane region" description="Helical" evidence="6">
    <location>
        <begin position="384"/>
        <end position="402"/>
    </location>
</feature>
<keyword evidence="4 6" id="KW-1133">Transmembrane helix</keyword>
<evidence type="ECO:0000259" key="8">
    <source>
        <dbReference type="Pfam" id="PF12704"/>
    </source>
</evidence>
<dbReference type="GO" id="GO:0005886">
    <property type="term" value="C:plasma membrane"/>
    <property type="evidence" value="ECO:0007669"/>
    <property type="project" value="UniProtKB-SubCell"/>
</dbReference>
<evidence type="ECO:0000313" key="10">
    <source>
        <dbReference type="Proteomes" id="UP000028073"/>
    </source>
</evidence>
<gene>
    <name evidence="9" type="ORF">GZ78_01820</name>
</gene>